<sequence length="105" mass="11298">MAPAPWQSVPGYGSQPVPKPVMRVCVQTPFPDLCARALSFRVDPKSARDTRRLAELSTRVAIDAGTALAAFGCARFAGEAMVLMQRRARQFEKLVIVAAAIAALL</sequence>
<comment type="caution">
    <text evidence="1">The sequence shown here is derived from an EMBL/GenBank/DDBJ whole genome shotgun (WGS) entry which is preliminary data.</text>
</comment>
<dbReference type="InterPro" id="IPR035513">
    <property type="entry name" value="Invertase/methylesterase_inhib"/>
</dbReference>
<evidence type="ECO:0008006" key="3">
    <source>
        <dbReference type="Google" id="ProtNLM"/>
    </source>
</evidence>
<accession>A0A6G1DKP8</accession>
<proteinExistence type="predicted"/>
<reference evidence="1 2" key="1">
    <citation type="submission" date="2019-11" db="EMBL/GenBank/DDBJ databases">
        <title>Whole genome sequence of Oryza granulata.</title>
        <authorList>
            <person name="Li W."/>
        </authorList>
    </citation>
    <scope>NUCLEOTIDE SEQUENCE [LARGE SCALE GENOMIC DNA]</scope>
    <source>
        <strain evidence="2">cv. Menghai</strain>
        <tissue evidence="1">Leaf</tissue>
    </source>
</reference>
<dbReference type="SUPFAM" id="SSF101148">
    <property type="entry name" value="Plant invertase/pectin methylesterase inhibitor"/>
    <property type="match status" value="1"/>
</dbReference>
<keyword evidence="2" id="KW-1185">Reference proteome</keyword>
<gene>
    <name evidence="1" type="ORF">E2562_013983</name>
</gene>
<organism evidence="1 2">
    <name type="scientific">Oryza meyeriana var. granulata</name>
    <dbReference type="NCBI Taxonomy" id="110450"/>
    <lineage>
        <taxon>Eukaryota</taxon>
        <taxon>Viridiplantae</taxon>
        <taxon>Streptophyta</taxon>
        <taxon>Embryophyta</taxon>
        <taxon>Tracheophyta</taxon>
        <taxon>Spermatophyta</taxon>
        <taxon>Magnoliopsida</taxon>
        <taxon>Liliopsida</taxon>
        <taxon>Poales</taxon>
        <taxon>Poaceae</taxon>
        <taxon>BOP clade</taxon>
        <taxon>Oryzoideae</taxon>
        <taxon>Oryzeae</taxon>
        <taxon>Oryzinae</taxon>
        <taxon>Oryza</taxon>
        <taxon>Oryza meyeriana</taxon>
    </lineage>
</organism>
<name>A0A6G1DKP8_9ORYZ</name>
<evidence type="ECO:0000313" key="2">
    <source>
        <dbReference type="Proteomes" id="UP000479710"/>
    </source>
</evidence>
<protein>
    <recommendedName>
        <fullName evidence="3">Pectinesterase inhibitor domain-containing protein</fullName>
    </recommendedName>
</protein>
<evidence type="ECO:0000313" key="1">
    <source>
        <dbReference type="EMBL" id="KAF0912303.1"/>
    </source>
</evidence>
<dbReference type="OrthoDB" id="690510at2759"/>
<dbReference type="EMBL" id="SPHZ02000006">
    <property type="protein sequence ID" value="KAF0912303.1"/>
    <property type="molecule type" value="Genomic_DNA"/>
</dbReference>
<dbReference type="AlphaFoldDB" id="A0A6G1DKP8"/>
<dbReference type="Proteomes" id="UP000479710">
    <property type="component" value="Unassembled WGS sequence"/>
</dbReference>